<dbReference type="RefSeq" id="WP_173073148.1">
    <property type="nucleotide sequence ID" value="NZ_CP041345.1"/>
</dbReference>
<sequence length="267" mass="30642">MEKHSLLNLSNCKICPHECGTNRYKSKGYCKVGHLPLVASVFAHKGEEPVISGVNGICNVFFAHCNLQCVFCQNYQISKNSTSNPGWMSNKHQIVDEIIKILDNDINIVGFVSPSHQVVQMIEIINEINKKGYNPTIVYNSNGYDKVETLKELENVVDVYLPDLKYYNNQIAFRYSRIKNYFEVATMAIKEMYRQKGASIVLNDKNLIEFGLIIRHLVLPNHADDSINLLKFLANNISNRLYISLMSQYYPPKDLLLPNEERKSIYQ</sequence>
<dbReference type="Gene3D" id="3.20.20.70">
    <property type="entry name" value="Aldolase class I"/>
    <property type="match status" value="1"/>
</dbReference>
<dbReference type="InterPro" id="IPR013785">
    <property type="entry name" value="Aldolase_TIM"/>
</dbReference>
<keyword evidence="1 5" id="KW-0949">S-adenosyl-L-methionine</keyword>
<evidence type="ECO:0000313" key="7">
    <source>
        <dbReference type="EMBL" id="QKG79426.1"/>
    </source>
</evidence>
<dbReference type="GO" id="GO:0046872">
    <property type="term" value="F:metal ion binding"/>
    <property type="evidence" value="ECO:0007669"/>
    <property type="project" value="UniProtKB-KW"/>
</dbReference>
<dbReference type="GO" id="GO:0051536">
    <property type="term" value="F:iron-sulfur cluster binding"/>
    <property type="evidence" value="ECO:0007669"/>
    <property type="project" value="UniProtKB-KW"/>
</dbReference>
<dbReference type="InterPro" id="IPR007197">
    <property type="entry name" value="rSAM"/>
</dbReference>
<evidence type="ECO:0000256" key="4">
    <source>
        <dbReference type="ARBA" id="ARBA00023014"/>
    </source>
</evidence>
<dbReference type="InterPro" id="IPR016431">
    <property type="entry name" value="Pyrv-formate_lyase-activ_prd"/>
</dbReference>
<dbReference type="InterPro" id="IPR058240">
    <property type="entry name" value="rSAM_sf"/>
</dbReference>
<evidence type="ECO:0000256" key="3">
    <source>
        <dbReference type="ARBA" id="ARBA00023004"/>
    </source>
</evidence>
<keyword evidence="3 5" id="KW-0408">Iron</keyword>
<comment type="cofactor">
    <cofactor evidence="5">
        <name>[4Fe-4S] cluster</name>
        <dbReference type="ChEBI" id="CHEBI:49883"/>
    </cofactor>
    <text evidence="5">Binds 1 [4Fe-4S] cluster. The cluster is coordinated with 3 cysteines and an exchangeable S-adenosyl-L-methionine.</text>
</comment>
<dbReference type="InterPro" id="IPR040085">
    <property type="entry name" value="MJ0674-like"/>
</dbReference>
<keyword evidence="8" id="KW-1185">Reference proteome</keyword>
<feature type="binding site" evidence="5">
    <location>
        <position position="72"/>
    </location>
    <ligand>
        <name>[4Fe-4S] cluster</name>
        <dbReference type="ChEBI" id="CHEBI:49883"/>
        <note>4Fe-4S-S-AdoMet</note>
    </ligand>
</feature>
<dbReference type="EMBL" id="CP041345">
    <property type="protein sequence ID" value="QKG79426.1"/>
    <property type="molecule type" value="Genomic_DNA"/>
</dbReference>
<organism evidence="7 8">
    <name type="scientific">Tenuifilum thalassicum</name>
    <dbReference type="NCBI Taxonomy" id="2590900"/>
    <lineage>
        <taxon>Bacteria</taxon>
        <taxon>Pseudomonadati</taxon>
        <taxon>Bacteroidota</taxon>
        <taxon>Bacteroidia</taxon>
        <taxon>Bacteroidales</taxon>
        <taxon>Tenuifilaceae</taxon>
        <taxon>Tenuifilum</taxon>
    </lineage>
</organism>
<dbReference type="AlphaFoldDB" id="A0A7D4CFY6"/>
<dbReference type="PANTHER" id="PTHR43075:SF1">
    <property type="entry name" value="FORMATE LYASE ACTIVATING ENZYME, PUTATIVE (AFU_ORTHOLOGUE AFUA_2G15630)-RELATED"/>
    <property type="match status" value="1"/>
</dbReference>
<dbReference type="CDD" id="cd01335">
    <property type="entry name" value="Radical_SAM"/>
    <property type="match status" value="1"/>
</dbReference>
<protein>
    <submittedName>
        <fullName evidence="7">4Fe-4S cluster-binding domain-containing protein</fullName>
    </submittedName>
</protein>
<evidence type="ECO:0000256" key="2">
    <source>
        <dbReference type="ARBA" id="ARBA00022723"/>
    </source>
</evidence>
<name>A0A7D4CFY6_9BACT</name>
<reference evidence="7 8" key="1">
    <citation type="submission" date="2019-07" db="EMBL/GenBank/DDBJ databases">
        <title>Thalassofilum flectens gen. nov., sp. nov., a novel moderate thermophilic anaerobe from a shallow sea hot spring in Kunashir Island (Russia), representing a new family in the order Bacteroidales, and proposal of Thalassofilacea fam. nov.</title>
        <authorList>
            <person name="Kochetkova T.V."/>
            <person name="Podosokorskaya O.A."/>
            <person name="Novikov A."/>
            <person name="Elcheninov A.G."/>
            <person name="Toshchakov S.V."/>
            <person name="Kublanov I.V."/>
        </authorList>
    </citation>
    <scope>NUCLEOTIDE SEQUENCE [LARGE SCALE GENOMIC DNA]</scope>
    <source>
        <strain evidence="7 8">38-H</strain>
    </source>
</reference>
<feature type="domain" description="Radical SAM core" evidence="6">
    <location>
        <begin position="61"/>
        <end position="192"/>
    </location>
</feature>
<dbReference type="PANTHER" id="PTHR43075">
    <property type="entry name" value="FORMATE LYASE ACTIVATING ENZYME, PUTATIVE (AFU_ORTHOLOGUE AFUA_2G15630)-RELATED"/>
    <property type="match status" value="1"/>
</dbReference>
<dbReference type="SFLD" id="SFLDS00029">
    <property type="entry name" value="Radical_SAM"/>
    <property type="match status" value="1"/>
</dbReference>
<dbReference type="Pfam" id="PF04055">
    <property type="entry name" value="Radical_SAM"/>
    <property type="match status" value="1"/>
</dbReference>
<feature type="binding site" evidence="5">
    <location>
        <position position="65"/>
    </location>
    <ligand>
        <name>[4Fe-4S] cluster</name>
        <dbReference type="ChEBI" id="CHEBI:49883"/>
        <note>4Fe-4S-S-AdoMet</note>
    </ligand>
</feature>
<feature type="binding site" evidence="5">
    <location>
        <position position="69"/>
    </location>
    <ligand>
        <name>[4Fe-4S] cluster</name>
        <dbReference type="ChEBI" id="CHEBI:49883"/>
        <note>4Fe-4S-S-AdoMet</note>
    </ligand>
</feature>
<evidence type="ECO:0000256" key="5">
    <source>
        <dbReference type="PIRSR" id="PIRSR004869-50"/>
    </source>
</evidence>
<keyword evidence="4 5" id="KW-0411">Iron-sulfur</keyword>
<keyword evidence="2 5" id="KW-0479">Metal-binding</keyword>
<proteinExistence type="predicted"/>
<accession>A0A7D4CFY6</accession>
<dbReference type="SFLD" id="SFLDG01099">
    <property type="entry name" value="Uncharacterised_Radical_SAM_Su"/>
    <property type="match status" value="1"/>
</dbReference>
<dbReference type="Proteomes" id="UP000500961">
    <property type="component" value="Chromosome"/>
</dbReference>
<evidence type="ECO:0000313" key="8">
    <source>
        <dbReference type="Proteomes" id="UP000500961"/>
    </source>
</evidence>
<gene>
    <name evidence="7" type="ORF">FHG85_03815</name>
</gene>
<evidence type="ECO:0000256" key="1">
    <source>
        <dbReference type="ARBA" id="ARBA00022691"/>
    </source>
</evidence>
<dbReference type="SUPFAM" id="SSF102114">
    <property type="entry name" value="Radical SAM enzymes"/>
    <property type="match status" value="1"/>
</dbReference>
<dbReference type="KEGG" id="ttz:FHG85_03815"/>
<dbReference type="GO" id="GO:0003824">
    <property type="term" value="F:catalytic activity"/>
    <property type="evidence" value="ECO:0007669"/>
    <property type="project" value="InterPro"/>
</dbReference>
<dbReference type="PIRSF" id="PIRSF004869">
    <property type="entry name" value="PflX_prd"/>
    <property type="match status" value="1"/>
</dbReference>
<evidence type="ECO:0000259" key="6">
    <source>
        <dbReference type="Pfam" id="PF04055"/>
    </source>
</evidence>